<dbReference type="AlphaFoldDB" id="E4WUX6"/>
<dbReference type="InParanoid" id="E4WUX6"/>
<feature type="region of interest" description="Disordered" evidence="1">
    <location>
        <begin position="1"/>
        <end position="34"/>
    </location>
</feature>
<reference evidence="2" key="1">
    <citation type="journal article" date="2010" name="Science">
        <title>Plasticity of animal genome architecture unmasked by rapid evolution of a pelagic tunicate.</title>
        <authorList>
            <person name="Denoeud F."/>
            <person name="Henriet S."/>
            <person name="Mungpakdee S."/>
            <person name="Aury J.M."/>
            <person name="Da Silva C."/>
            <person name="Brinkmann H."/>
            <person name="Mikhaleva J."/>
            <person name="Olsen L.C."/>
            <person name="Jubin C."/>
            <person name="Canestro C."/>
            <person name="Bouquet J.M."/>
            <person name="Danks G."/>
            <person name="Poulain J."/>
            <person name="Campsteijn C."/>
            <person name="Adamski M."/>
            <person name="Cross I."/>
            <person name="Yadetie F."/>
            <person name="Muffato M."/>
            <person name="Louis A."/>
            <person name="Butcher S."/>
            <person name="Tsagkogeorga G."/>
            <person name="Konrad A."/>
            <person name="Singh S."/>
            <person name="Jensen M.F."/>
            <person name="Cong E.H."/>
            <person name="Eikeseth-Otteraa H."/>
            <person name="Noel B."/>
            <person name="Anthouard V."/>
            <person name="Porcel B.M."/>
            <person name="Kachouri-Lafond R."/>
            <person name="Nishino A."/>
            <person name="Ugolini M."/>
            <person name="Chourrout P."/>
            <person name="Nishida H."/>
            <person name="Aasland R."/>
            <person name="Huzurbazar S."/>
            <person name="Westhof E."/>
            <person name="Delsuc F."/>
            <person name="Lehrach H."/>
            <person name="Reinhardt R."/>
            <person name="Weissenbach J."/>
            <person name="Roy S.W."/>
            <person name="Artiguenave F."/>
            <person name="Postlethwait J.H."/>
            <person name="Manak J.R."/>
            <person name="Thompson E.M."/>
            <person name="Jaillon O."/>
            <person name="Du Pasquier L."/>
            <person name="Boudinot P."/>
            <person name="Liberles D.A."/>
            <person name="Volff J.N."/>
            <person name="Philippe H."/>
            <person name="Lenhard B."/>
            <person name="Roest Crollius H."/>
            <person name="Wincker P."/>
            <person name="Chourrout D."/>
        </authorList>
    </citation>
    <scope>NUCLEOTIDE SEQUENCE [LARGE SCALE GENOMIC DNA]</scope>
</reference>
<dbReference type="OrthoDB" id="10447834at2759"/>
<keyword evidence="3" id="KW-1185">Reference proteome</keyword>
<evidence type="ECO:0000313" key="2">
    <source>
        <dbReference type="EMBL" id="CBY21657.1"/>
    </source>
</evidence>
<feature type="compositionally biased region" description="Basic and acidic residues" evidence="1">
    <location>
        <begin position="1"/>
        <end position="13"/>
    </location>
</feature>
<evidence type="ECO:0000256" key="1">
    <source>
        <dbReference type="SAM" id="MobiDB-lite"/>
    </source>
</evidence>
<dbReference type="EMBL" id="FN653017">
    <property type="protein sequence ID" value="CBY21657.1"/>
    <property type="molecule type" value="Genomic_DNA"/>
</dbReference>
<sequence length="252" mass="29784">MGREKSQVREPSLHESSSVDSESEPFEQKERYPTLEEFLNREPKIYPPVDENDLRARVKQNSEMLYDIKEDYSTIMHHYLALKGRIRGGVKQIDGGTKDIMRQAGIVGGENANFNQQIKWLIARAQERRDEMRHSKQNGFMKGMLETLRREAALMKEAKIKILKYPKMDEEVDLLIKWNQERIPNIRNDLPDVLKECREIVDKTYLERLELIDSQHQEHLVRLEKMREKAIEKAKYELEEIKPELRGCCSIM</sequence>
<evidence type="ECO:0000313" key="3">
    <source>
        <dbReference type="Proteomes" id="UP000001307"/>
    </source>
</evidence>
<dbReference type="Proteomes" id="UP000001307">
    <property type="component" value="Unassembled WGS sequence"/>
</dbReference>
<name>E4WUX6_OIKDI</name>
<proteinExistence type="predicted"/>
<organism evidence="2">
    <name type="scientific">Oikopleura dioica</name>
    <name type="common">Tunicate</name>
    <dbReference type="NCBI Taxonomy" id="34765"/>
    <lineage>
        <taxon>Eukaryota</taxon>
        <taxon>Metazoa</taxon>
        <taxon>Chordata</taxon>
        <taxon>Tunicata</taxon>
        <taxon>Appendicularia</taxon>
        <taxon>Copelata</taxon>
        <taxon>Oikopleuridae</taxon>
        <taxon>Oikopleura</taxon>
    </lineage>
</organism>
<accession>E4WUX6</accession>
<gene>
    <name evidence="2" type="ORF">GSOID_T00009431001</name>
</gene>
<protein>
    <submittedName>
        <fullName evidence="2">Uncharacterized protein</fullName>
    </submittedName>
</protein>